<comment type="caution">
    <text evidence="2">The sequence shown here is derived from an EMBL/GenBank/DDBJ whole genome shotgun (WGS) entry which is preliminary data.</text>
</comment>
<keyword evidence="3" id="KW-1185">Reference proteome</keyword>
<sequence>MKTPTFAVLLALAGAAHAADIKPGLWEFRSQMNMPGQPDMAAQMARMQEEMKKLPPETRRMMEQQMAARGVAPGDGGAIKVCISPEDAKRTDLYTRRRDGNCRYTDVSQTANSVKGKVVCTDPKASGDFEAQIESPTRFRTKMNMQSAQGSMKSDTDARWLAADCGNLRPAGQ</sequence>
<evidence type="ECO:0000256" key="1">
    <source>
        <dbReference type="SAM" id="SignalP"/>
    </source>
</evidence>
<dbReference type="OrthoDB" id="8536404at2"/>
<accession>F5RFW6</accession>
<evidence type="ECO:0000313" key="2">
    <source>
        <dbReference type="EMBL" id="EGK70454.1"/>
    </source>
</evidence>
<dbReference type="Proteomes" id="UP000005019">
    <property type="component" value="Unassembled WGS sequence"/>
</dbReference>
<evidence type="ECO:0000313" key="3">
    <source>
        <dbReference type="Proteomes" id="UP000005019"/>
    </source>
</evidence>
<keyword evidence="1" id="KW-0732">Signal</keyword>
<dbReference type="InterPro" id="IPR022061">
    <property type="entry name" value="DUF3617"/>
</dbReference>
<dbReference type="AlphaFoldDB" id="F5RFW6"/>
<evidence type="ECO:0008006" key="4">
    <source>
        <dbReference type="Google" id="ProtNLM"/>
    </source>
</evidence>
<dbReference type="RefSeq" id="WP_008063716.1">
    <property type="nucleotide sequence ID" value="NZ_AFHG01000057.1"/>
</dbReference>
<proteinExistence type="predicted"/>
<dbReference type="EMBL" id="AFHG01000057">
    <property type="protein sequence ID" value="EGK70454.1"/>
    <property type="molecule type" value="Genomic_DNA"/>
</dbReference>
<gene>
    <name evidence="2" type="ORF">METUNv1_03359</name>
</gene>
<feature type="chain" id="PRO_5003325866" description="DUF3617 domain-containing protein" evidence="1">
    <location>
        <begin position="19"/>
        <end position="173"/>
    </location>
</feature>
<feature type="signal peptide" evidence="1">
    <location>
        <begin position="1"/>
        <end position="18"/>
    </location>
</feature>
<organism evidence="2 3">
    <name type="scientific">Methyloversatilis universalis (strain ATCC BAA-1314 / DSM 25237 / JCM 13912 / CCUG 52030 / FAM5)</name>
    <dbReference type="NCBI Taxonomy" id="1000565"/>
    <lineage>
        <taxon>Bacteria</taxon>
        <taxon>Pseudomonadati</taxon>
        <taxon>Pseudomonadota</taxon>
        <taxon>Betaproteobacteria</taxon>
        <taxon>Nitrosomonadales</taxon>
        <taxon>Sterolibacteriaceae</taxon>
        <taxon>Methyloversatilis</taxon>
    </lineage>
</organism>
<name>F5RFW6_METUF</name>
<dbReference type="Pfam" id="PF12276">
    <property type="entry name" value="DUF3617"/>
    <property type="match status" value="1"/>
</dbReference>
<protein>
    <recommendedName>
        <fullName evidence="4">DUF3617 domain-containing protein</fullName>
    </recommendedName>
</protein>
<reference evidence="2 3" key="1">
    <citation type="journal article" date="2011" name="J. Bacteriol.">
        <title>Genome sequence of Methyloversatilis universalis FAM5T, a methylotrophic representative of the order Rhodocyclales.</title>
        <authorList>
            <person name="Kittichotirat W."/>
            <person name="Good N.M."/>
            <person name="Hall R."/>
            <person name="Bringel F."/>
            <person name="Lajus A."/>
            <person name="Medigue C."/>
            <person name="Smalley N.E."/>
            <person name="Beck D."/>
            <person name="Bumgarner R."/>
            <person name="Vuilleumier S."/>
            <person name="Kalyuzhnaya M.G."/>
        </authorList>
    </citation>
    <scope>NUCLEOTIDE SEQUENCE [LARGE SCALE GENOMIC DNA]</scope>
    <source>
        <strain evidence="3">ATCC BAA-1314 / JCM 13912 / FAM5</strain>
    </source>
</reference>
<dbReference type="STRING" id="1000565.METUNv1_03359"/>
<dbReference type="eggNOG" id="ENOG50300GG">
    <property type="taxonomic scope" value="Bacteria"/>
</dbReference>